<dbReference type="Proteomes" id="UP000789342">
    <property type="component" value="Unassembled WGS sequence"/>
</dbReference>
<organism evidence="1 2">
    <name type="scientific">Acaulospora morrowiae</name>
    <dbReference type="NCBI Taxonomy" id="94023"/>
    <lineage>
        <taxon>Eukaryota</taxon>
        <taxon>Fungi</taxon>
        <taxon>Fungi incertae sedis</taxon>
        <taxon>Mucoromycota</taxon>
        <taxon>Glomeromycotina</taxon>
        <taxon>Glomeromycetes</taxon>
        <taxon>Diversisporales</taxon>
        <taxon>Acaulosporaceae</taxon>
        <taxon>Acaulospora</taxon>
    </lineage>
</organism>
<feature type="non-terminal residue" evidence="1">
    <location>
        <position position="1"/>
    </location>
</feature>
<comment type="caution">
    <text evidence="1">The sequence shown here is derived from an EMBL/GenBank/DDBJ whole genome shotgun (WGS) entry which is preliminary data.</text>
</comment>
<keyword evidence="2" id="KW-1185">Reference proteome</keyword>
<gene>
    <name evidence="1" type="ORF">AMORRO_LOCUS11229</name>
</gene>
<protein>
    <submittedName>
        <fullName evidence="1">5135_t:CDS:1</fullName>
    </submittedName>
</protein>
<dbReference type="EMBL" id="CAJVPV010013846">
    <property type="protein sequence ID" value="CAG8680686.1"/>
    <property type="molecule type" value="Genomic_DNA"/>
</dbReference>
<dbReference type="AlphaFoldDB" id="A0A9N9EKI0"/>
<sequence length="44" mass="5327">KRTYRIAYKLSDHDECAFLLEMAGRKDLFDFEQLYLSLSQHYNP</sequence>
<reference evidence="1" key="1">
    <citation type="submission" date="2021-06" db="EMBL/GenBank/DDBJ databases">
        <authorList>
            <person name="Kallberg Y."/>
            <person name="Tangrot J."/>
            <person name="Rosling A."/>
        </authorList>
    </citation>
    <scope>NUCLEOTIDE SEQUENCE</scope>
    <source>
        <strain evidence="1">CL551</strain>
    </source>
</reference>
<evidence type="ECO:0000313" key="2">
    <source>
        <dbReference type="Proteomes" id="UP000789342"/>
    </source>
</evidence>
<name>A0A9N9EKI0_9GLOM</name>
<accession>A0A9N9EKI0</accession>
<evidence type="ECO:0000313" key="1">
    <source>
        <dbReference type="EMBL" id="CAG8680686.1"/>
    </source>
</evidence>
<proteinExistence type="predicted"/>